<dbReference type="EMBL" id="JBHFFA010000004">
    <property type="protein sequence ID" value="KAL2629802.1"/>
    <property type="molecule type" value="Genomic_DNA"/>
</dbReference>
<dbReference type="AlphaFoldDB" id="A0ABD1YJD3"/>
<gene>
    <name evidence="2" type="ORF">R1flu_014488</name>
</gene>
<feature type="region of interest" description="Disordered" evidence="1">
    <location>
        <begin position="111"/>
        <end position="158"/>
    </location>
</feature>
<feature type="region of interest" description="Disordered" evidence="1">
    <location>
        <begin position="834"/>
        <end position="874"/>
    </location>
</feature>
<reference evidence="2 3" key="1">
    <citation type="submission" date="2024-09" db="EMBL/GenBank/DDBJ databases">
        <title>Chromosome-scale assembly of Riccia fluitans.</title>
        <authorList>
            <person name="Paukszto L."/>
            <person name="Sawicki J."/>
            <person name="Karawczyk K."/>
            <person name="Piernik-Szablinska J."/>
            <person name="Szczecinska M."/>
            <person name="Mazdziarz M."/>
        </authorList>
    </citation>
    <scope>NUCLEOTIDE SEQUENCE [LARGE SCALE GENOMIC DNA]</scope>
    <source>
        <strain evidence="2">Rf_01</strain>
        <tissue evidence="2">Aerial parts of the thallus</tissue>
    </source>
</reference>
<protein>
    <submittedName>
        <fullName evidence="2">Uncharacterized protein</fullName>
    </submittedName>
</protein>
<feature type="region of interest" description="Disordered" evidence="1">
    <location>
        <begin position="311"/>
        <end position="370"/>
    </location>
</feature>
<evidence type="ECO:0000256" key="1">
    <source>
        <dbReference type="SAM" id="MobiDB-lite"/>
    </source>
</evidence>
<sequence length="894" mass="95325">MGKCMSKDQLQDKLIQHISSPVRTDDGVGFALGRLSSSHQSRWVKYEDIIPSEEVKPVVSEGQAVMARSGSRSYALTYPQGHLVSCAAFVSGGPLGDSECTCGQRRPSESTVVQASANSPAQKKRSPVAKATNESNTNRKTPENDVENVGARPLKPLFNTPAKQNREALRETNVNVNVLLDVPGTKPGKLMKESHENVDIEHMLLPRESPRKPVRLSLTEREFQALDSPPALKSPVKQQPAPTVDCNDEVLKSPVLVETSSSPKRVSTPSLGSSLQSILSAISDPDASSLVEEVLSKASAAQSRCTDLEKVFPAESKSSHTPFSDESDTESSLGEIDPDTPSSKSVSRQSFDQSEDDGPGQTPVTARSVRTRLPIDGEFCKDDKPIHWRASALYTNCLFEESPAKNIVKSAERRFSGGGTKFTIGHDAATDQEHGSGISFSATAAAEPAREVPQPDSSIDLGIELKRKSVDETLPSGASTSPFKKVKSFTEKTICGDLLVPAPDSTCDDDPSSSATKEVVIPAKDSTVKSDSEIAPDVKAFLQTSKKVVLSLTPDGTGDCENSAKKQPSVTDSLTSSGFKEIFSSSSLAAVLELEALLVTSDVRRMSGHGVEGLQIVGSELTELFSSNVRVSTGESSKTEGGHSSRVEVKLGDLSISPYSPLPKSEASLAVSSPCSFVSGREGSKVVAHSREEVSGNGADSSSSEDPCMSETCDLKSDELETPPFGKDGPQATEDAVDNQRKEGYSTRGYPNSKSPVPLSFPTTTSERRTAVSCTPQLLDHSNNTVLSLEDFQFLLDAAEGEDEKKANRGGSAETRSGNMLASFGRSILQKLRDSLPNTPSSSLPSTPIMSASSTPLISKASTPQRTGPHANSVALSPEEIAEIWGAFEKIHLR</sequence>
<feature type="region of interest" description="Disordered" evidence="1">
    <location>
        <begin position="687"/>
        <end position="765"/>
    </location>
</feature>
<dbReference type="Proteomes" id="UP001605036">
    <property type="component" value="Unassembled WGS sequence"/>
</dbReference>
<keyword evidence="3" id="KW-1185">Reference proteome</keyword>
<feature type="compositionally biased region" description="Polar residues" evidence="1">
    <location>
        <begin position="340"/>
        <end position="352"/>
    </location>
</feature>
<organism evidence="2 3">
    <name type="scientific">Riccia fluitans</name>
    <dbReference type="NCBI Taxonomy" id="41844"/>
    <lineage>
        <taxon>Eukaryota</taxon>
        <taxon>Viridiplantae</taxon>
        <taxon>Streptophyta</taxon>
        <taxon>Embryophyta</taxon>
        <taxon>Marchantiophyta</taxon>
        <taxon>Marchantiopsida</taxon>
        <taxon>Marchantiidae</taxon>
        <taxon>Marchantiales</taxon>
        <taxon>Ricciaceae</taxon>
        <taxon>Riccia</taxon>
    </lineage>
</organism>
<accession>A0ABD1YJD3</accession>
<feature type="compositionally biased region" description="Polar residues" evidence="1">
    <location>
        <begin position="855"/>
        <end position="866"/>
    </location>
</feature>
<feature type="compositionally biased region" description="Polar residues" evidence="1">
    <location>
        <begin position="111"/>
        <end position="121"/>
    </location>
</feature>
<evidence type="ECO:0000313" key="2">
    <source>
        <dbReference type="EMBL" id="KAL2629802.1"/>
    </source>
</evidence>
<evidence type="ECO:0000313" key="3">
    <source>
        <dbReference type="Proteomes" id="UP001605036"/>
    </source>
</evidence>
<feature type="compositionally biased region" description="Low complexity" evidence="1">
    <location>
        <begin position="835"/>
        <end position="854"/>
    </location>
</feature>
<comment type="caution">
    <text evidence="2">The sequence shown here is derived from an EMBL/GenBank/DDBJ whole genome shotgun (WGS) entry which is preliminary data.</text>
</comment>
<proteinExistence type="predicted"/>
<name>A0ABD1YJD3_9MARC</name>
<feature type="compositionally biased region" description="Polar residues" evidence="1">
    <location>
        <begin position="749"/>
        <end position="765"/>
    </location>
</feature>